<accession>A0A2C1MIC5</accession>
<feature type="transmembrane region" description="Helical" evidence="1">
    <location>
        <begin position="120"/>
        <end position="143"/>
    </location>
</feature>
<reference evidence="2 3" key="1">
    <citation type="submission" date="2017-09" db="EMBL/GenBank/DDBJ databases">
        <title>Large-scale bioinformatics analysis of Bacillus genomes uncovers conserved roles of natural products in bacterial physiology.</title>
        <authorList>
            <consortium name="Agbiome Team Llc"/>
            <person name="Bleich R.M."/>
            <person name="Grubbs K.J."/>
            <person name="Santa Maria K.C."/>
            <person name="Allen S.E."/>
            <person name="Farag S."/>
            <person name="Shank E.A."/>
            <person name="Bowers A."/>
        </authorList>
    </citation>
    <scope>NUCLEOTIDE SEQUENCE [LARGE SCALE GENOMIC DNA]</scope>
    <source>
        <strain evidence="2 3">AFS070861</strain>
    </source>
</reference>
<dbReference type="EMBL" id="NVAP01000038">
    <property type="protein sequence ID" value="PFQ44568.1"/>
    <property type="molecule type" value="Genomic_DNA"/>
</dbReference>
<gene>
    <name evidence="2" type="ORF">COK05_17970</name>
</gene>
<sequence>MEKILRNKYFHVCVKIIGITIIICSVGMLFINVTYGNVLNVKWLNKKLGSFGEYGAIIAASLWLLRYIWLFLKKKNIQGFKKIKEVYLFAKKFHVLIGYAVIAVTITHGVYFLIKGSRHIFLIYSGIFSLLALIVLGIVGFYLQQINKKEKFMMYRKVHQIIAIIFGIGLFIHLIV</sequence>
<feature type="transmembrane region" description="Helical" evidence="1">
    <location>
        <begin position="93"/>
        <end position="114"/>
    </location>
</feature>
<keyword evidence="1" id="KW-0812">Transmembrane</keyword>
<name>A0A2C1MIC5_BACCE</name>
<feature type="transmembrane region" description="Helical" evidence="1">
    <location>
        <begin position="12"/>
        <end position="31"/>
    </location>
</feature>
<dbReference type="Proteomes" id="UP000224386">
    <property type="component" value="Unassembled WGS sequence"/>
</dbReference>
<evidence type="ECO:0000313" key="3">
    <source>
        <dbReference type="Proteomes" id="UP000224386"/>
    </source>
</evidence>
<dbReference type="RefSeq" id="WP_098613667.1">
    <property type="nucleotide sequence ID" value="NZ_JBNNUB010000003.1"/>
</dbReference>
<feature type="transmembrane region" description="Helical" evidence="1">
    <location>
        <begin position="155"/>
        <end position="175"/>
    </location>
</feature>
<protein>
    <submittedName>
        <fullName evidence="2">Uncharacterized protein</fullName>
    </submittedName>
</protein>
<keyword evidence="1" id="KW-1133">Transmembrane helix</keyword>
<proteinExistence type="predicted"/>
<feature type="transmembrane region" description="Helical" evidence="1">
    <location>
        <begin position="51"/>
        <end position="72"/>
    </location>
</feature>
<keyword evidence="1" id="KW-0472">Membrane</keyword>
<organism evidence="2 3">
    <name type="scientific">Bacillus cereus</name>
    <dbReference type="NCBI Taxonomy" id="1396"/>
    <lineage>
        <taxon>Bacteria</taxon>
        <taxon>Bacillati</taxon>
        <taxon>Bacillota</taxon>
        <taxon>Bacilli</taxon>
        <taxon>Bacillales</taxon>
        <taxon>Bacillaceae</taxon>
        <taxon>Bacillus</taxon>
        <taxon>Bacillus cereus group</taxon>
    </lineage>
</organism>
<evidence type="ECO:0000256" key="1">
    <source>
        <dbReference type="SAM" id="Phobius"/>
    </source>
</evidence>
<evidence type="ECO:0000313" key="2">
    <source>
        <dbReference type="EMBL" id="PFQ44568.1"/>
    </source>
</evidence>
<comment type="caution">
    <text evidence="2">The sequence shown here is derived from an EMBL/GenBank/DDBJ whole genome shotgun (WGS) entry which is preliminary data.</text>
</comment>
<dbReference type="AlphaFoldDB" id="A0A2C1MIC5"/>